<name>A0A848LQF5_9BACT</name>
<evidence type="ECO:0000256" key="2">
    <source>
        <dbReference type="SAM" id="MobiDB-lite"/>
    </source>
</evidence>
<dbReference type="Proteomes" id="UP000518300">
    <property type="component" value="Unassembled WGS sequence"/>
</dbReference>
<dbReference type="GO" id="GO:0016810">
    <property type="term" value="F:hydrolase activity, acting on carbon-nitrogen (but not peptide) bonds"/>
    <property type="evidence" value="ECO:0007669"/>
    <property type="project" value="InterPro"/>
</dbReference>
<feature type="region of interest" description="Disordered" evidence="2">
    <location>
        <begin position="22"/>
        <end position="83"/>
    </location>
</feature>
<dbReference type="AlphaFoldDB" id="A0A848LQF5"/>
<comment type="similarity">
    <text evidence="1">Belongs to the TolB family.</text>
</comment>
<dbReference type="InterPro" id="IPR011042">
    <property type="entry name" value="6-blade_b-propeller_TolB-like"/>
</dbReference>
<comment type="caution">
    <text evidence="5">The sequence shown here is derived from an EMBL/GenBank/DDBJ whole genome shotgun (WGS) entry which is preliminary data.</text>
</comment>
<dbReference type="InterPro" id="IPR011059">
    <property type="entry name" value="Metal-dep_hydrolase_composite"/>
</dbReference>
<keyword evidence="5" id="KW-0378">Hydrolase</keyword>
<organism evidence="5 6">
    <name type="scientific">Pyxidicoccus fallax</name>
    <dbReference type="NCBI Taxonomy" id="394095"/>
    <lineage>
        <taxon>Bacteria</taxon>
        <taxon>Pseudomonadati</taxon>
        <taxon>Myxococcota</taxon>
        <taxon>Myxococcia</taxon>
        <taxon>Myxococcales</taxon>
        <taxon>Cystobacterineae</taxon>
        <taxon>Myxococcaceae</taxon>
        <taxon>Pyxidicoccus</taxon>
    </lineage>
</organism>
<keyword evidence="3" id="KW-0732">Signal</keyword>
<dbReference type="Gene3D" id="3.20.20.140">
    <property type="entry name" value="Metal-dependent hydrolases"/>
    <property type="match status" value="2"/>
</dbReference>
<dbReference type="SUPFAM" id="SSF51338">
    <property type="entry name" value="Composite domain of metallo-dependent hydrolases"/>
    <property type="match status" value="1"/>
</dbReference>
<evidence type="ECO:0000256" key="3">
    <source>
        <dbReference type="SAM" id="SignalP"/>
    </source>
</evidence>
<dbReference type="Pfam" id="PF01979">
    <property type="entry name" value="Amidohydro_1"/>
    <property type="match status" value="1"/>
</dbReference>
<dbReference type="Gene3D" id="2.120.10.30">
    <property type="entry name" value="TolB, C-terminal domain"/>
    <property type="match status" value="3"/>
</dbReference>
<dbReference type="InterPro" id="IPR011659">
    <property type="entry name" value="WD40"/>
</dbReference>
<feature type="compositionally biased region" description="Low complexity" evidence="2">
    <location>
        <begin position="22"/>
        <end position="34"/>
    </location>
</feature>
<dbReference type="InterPro" id="IPR032466">
    <property type="entry name" value="Metal_Hydrolase"/>
</dbReference>
<dbReference type="Gene3D" id="2.30.40.10">
    <property type="entry name" value="Urease, subunit C, domain 1"/>
    <property type="match status" value="2"/>
</dbReference>
<dbReference type="PANTHER" id="PTHR36842:SF1">
    <property type="entry name" value="PROTEIN TOLB"/>
    <property type="match status" value="1"/>
</dbReference>
<sequence>MKRLTSALCAALLLPGALMAAQPTTQPPAARQDQPPAPDKKDEAAREAARAAEVDGGTPPATAAEAAKDAAKEGQDKDAWKVDAPGFPATQVSIDVTEGTWMNVDVSPSGTELVFDLLGDIYVLPIGGGEAKAVTSGVAWDMQPRFSPDGKSIAFTSDRGGGDNIWVVKRDGTDAQPVTQEKFRLLNSPAWSPDGQFIVARKHFTARRSLGAGEVWMYHRSGGEGVQLTERTNDQKDLGEPAFSPDGRYVYFSQDITPGKTFEYNKDPNGEIYAIQRLDLETKEIDPFVTGPGGSIRPTPSRDGKQLAFVRRVRGKSVLYVTDVESGAERPLYDGLDRDMQETWAIHGVYPSMAWMPGNKSIVFWAGGKLQRIDVATKQVTQIPFRVKGTRTVFQAVRTPQAVAPERFTAKMLRWVQVSPRGDRVVYQALGRLYVKDLPNGTPKRLTKQEDHLEFYPSFSRDGQSIVYTTWDDEKLGSIRVVSAKGGEGKVLTSKPGYYVEPALSPDGKTLVYRASGDGYLMPGQWSRETGLFAMPVAGGAPKRLSRDGEQPHFGERSDRVYFLHVEFKEKEDVRSLKSVALDGGQERTHLTSAEATELRVSPDEKWVAFRENFNAFLTPFPRGAKAASVGPEAKALPVARVTKDAGEYLHWSGDGKRLHWALGPELFTRELKDSFRFIDGAPEKLPEAPAKGVDISFQAKTDVPEGTLALVGGRVITMKGDEVIEQGVVVVRGNRIVEVGPVGKVQVPAGAKVVDVKGKTLMPGLIDVHWHGAMGVDGLMPEQSWVQAASLAFGVTTLHDPSNSTSEVFAASELAKAGGLLAPRIFSTGTILYGAAGAGYRAPIETLDDARSHMRRMKAVGAFSVKSYNQPRRDQRQKVLQAARELGMMVVPEGGSLLQHNLTMVVDGHTGVEHAIPVARIYADVKQMWGKSGTGYTPTLGVAYGGVWGENYWYQQTKVWDDERLLSFVPRRVVDSKSRRPEKLVMDEDFNHFNAARVARELNDAGVSVQLGAHGQREGLAGHWELWMFGQGGMKPLQAIRAATLSGARYLGMDREVGSLEEGKLADLVVLDKNPLEELKNSRTVRYTMVNGRLYDAATLNEVGTRQRQRAKFFFEKDGNEGWSPKATAHTHTHECD</sequence>
<dbReference type="InterPro" id="IPR006680">
    <property type="entry name" value="Amidohydro-rel"/>
</dbReference>
<dbReference type="RefSeq" id="WP_169349111.1">
    <property type="nucleotide sequence ID" value="NZ_JABBJJ010000211.1"/>
</dbReference>
<evidence type="ECO:0000313" key="5">
    <source>
        <dbReference type="EMBL" id="NMO19872.1"/>
    </source>
</evidence>
<dbReference type="PANTHER" id="PTHR36842">
    <property type="entry name" value="PROTEIN TOLB HOMOLOG"/>
    <property type="match status" value="1"/>
</dbReference>
<feature type="domain" description="Amidohydrolase-related" evidence="4">
    <location>
        <begin position="761"/>
        <end position="1095"/>
    </location>
</feature>
<feature type="compositionally biased region" description="Low complexity" evidence="2">
    <location>
        <begin position="55"/>
        <end position="65"/>
    </location>
</feature>
<feature type="compositionally biased region" description="Basic and acidic residues" evidence="2">
    <location>
        <begin position="38"/>
        <end position="53"/>
    </location>
</feature>
<keyword evidence="6" id="KW-1185">Reference proteome</keyword>
<feature type="compositionally biased region" description="Basic and acidic residues" evidence="2">
    <location>
        <begin position="66"/>
        <end position="81"/>
    </location>
</feature>
<feature type="chain" id="PRO_5032873137" evidence="3">
    <location>
        <begin position="21"/>
        <end position="1138"/>
    </location>
</feature>
<accession>A0A848LQF5</accession>
<gene>
    <name evidence="5" type="ORF">HG543_34185</name>
</gene>
<dbReference type="SUPFAM" id="SSF82171">
    <property type="entry name" value="DPP6 N-terminal domain-like"/>
    <property type="match status" value="2"/>
</dbReference>
<proteinExistence type="inferred from homology"/>
<protein>
    <submittedName>
        <fullName evidence="5">Amidohydrolase family protein</fullName>
    </submittedName>
</protein>
<evidence type="ECO:0000313" key="6">
    <source>
        <dbReference type="Proteomes" id="UP000518300"/>
    </source>
</evidence>
<dbReference type="EMBL" id="JABBJJ010000211">
    <property type="protein sequence ID" value="NMO19872.1"/>
    <property type="molecule type" value="Genomic_DNA"/>
</dbReference>
<dbReference type="Pfam" id="PF07676">
    <property type="entry name" value="PD40"/>
    <property type="match status" value="4"/>
</dbReference>
<evidence type="ECO:0000259" key="4">
    <source>
        <dbReference type="Pfam" id="PF01979"/>
    </source>
</evidence>
<dbReference type="SUPFAM" id="SSF51556">
    <property type="entry name" value="Metallo-dependent hydrolases"/>
    <property type="match status" value="1"/>
</dbReference>
<evidence type="ECO:0000256" key="1">
    <source>
        <dbReference type="ARBA" id="ARBA00009820"/>
    </source>
</evidence>
<reference evidence="5 6" key="1">
    <citation type="submission" date="2020-04" db="EMBL/GenBank/DDBJ databases">
        <title>Draft genome of Pyxidicoccus fallax type strain.</title>
        <authorList>
            <person name="Whitworth D.E."/>
        </authorList>
    </citation>
    <scope>NUCLEOTIDE SEQUENCE [LARGE SCALE GENOMIC DNA]</scope>
    <source>
        <strain evidence="5 6">DSM 14698</strain>
    </source>
</reference>
<feature type="signal peptide" evidence="3">
    <location>
        <begin position="1"/>
        <end position="20"/>
    </location>
</feature>